<dbReference type="Pfam" id="PF13420">
    <property type="entry name" value="Acetyltransf_4"/>
    <property type="match status" value="1"/>
</dbReference>
<evidence type="ECO:0000313" key="2">
    <source>
        <dbReference type="EMBL" id="VUS30846.1"/>
    </source>
</evidence>
<dbReference type="AlphaFoldDB" id="A0A564HBZ7"/>
<name>A0A564HBZ7_9ENTR</name>
<feature type="domain" description="N-acetyltransferase" evidence="1">
    <location>
        <begin position="9"/>
        <end position="173"/>
    </location>
</feature>
<organism evidence="2 3">
    <name type="scientific">Klebsiella spallanzanii</name>
    <dbReference type="NCBI Taxonomy" id="2587528"/>
    <lineage>
        <taxon>Bacteria</taxon>
        <taxon>Pseudomonadati</taxon>
        <taxon>Pseudomonadota</taxon>
        <taxon>Gammaproteobacteria</taxon>
        <taxon>Enterobacterales</taxon>
        <taxon>Enterobacteriaceae</taxon>
        <taxon>Klebsiella/Raoultella group</taxon>
        <taxon>Klebsiella</taxon>
    </lineage>
</organism>
<keyword evidence="2" id="KW-0808">Transferase</keyword>
<evidence type="ECO:0000259" key="1">
    <source>
        <dbReference type="PROSITE" id="PS51186"/>
    </source>
</evidence>
<accession>A0A564HBZ7</accession>
<reference evidence="2 3" key="1">
    <citation type="submission" date="2019-07" db="EMBL/GenBank/DDBJ databases">
        <authorList>
            <person name="Brisse S."/>
            <person name="Rodrigues C."/>
            <person name="Thorpe H."/>
        </authorList>
    </citation>
    <scope>NUCLEOTIDE SEQUENCE [LARGE SCALE GENOMIC DNA]</scope>
    <source>
        <strain evidence="2">SB6408</strain>
    </source>
</reference>
<dbReference type="EMBL" id="CABGHF010000001">
    <property type="protein sequence ID" value="VUS30846.1"/>
    <property type="molecule type" value="Genomic_DNA"/>
</dbReference>
<dbReference type="RefSeq" id="WP_142461648.1">
    <property type="nucleotide sequence ID" value="NZ_CABGHF010000001.1"/>
</dbReference>
<evidence type="ECO:0000313" key="3">
    <source>
        <dbReference type="Proteomes" id="UP000318370"/>
    </source>
</evidence>
<dbReference type="PROSITE" id="PS51186">
    <property type="entry name" value="GNAT"/>
    <property type="match status" value="1"/>
</dbReference>
<proteinExistence type="predicted"/>
<dbReference type="Proteomes" id="UP000318370">
    <property type="component" value="Unassembled WGS sequence"/>
</dbReference>
<dbReference type="GO" id="GO:0016747">
    <property type="term" value="F:acyltransferase activity, transferring groups other than amino-acyl groups"/>
    <property type="evidence" value="ECO:0007669"/>
    <property type="project" value="InterPro"/>
</dbReference>
<dbReference type="PANTHER" id="PTHR43415:SF5">
    <property type="entry name" value="ACETYLTRANSFERASE"/>
    <property type="match status" value="1"/>
</dbReference>
<dbReference type="InterPro" id="IPR016181">
    <property type="entry name" value="Acyl_CoA_acyltransferase"/>
</dbReference>
<dbReference type="InterPro" id="IPR000182">
    <property type="entry name" value="GNAT_dom"/>
</dbReference>
<dbReference type="PANTHER" id="PTHR43415">
    <property type="entry name" value="SPERMIDINE N(1)-ACETYLTRANSFERASE"/>
    <property type="match status" value="1"/>
</dbReference>
<dbReference type="SUPFAM" id="SSF55729">
    <property type="entry name" value="Acyl-CoA N-acyltransferases (Nat)"/>
    <property type="match status" value="1"/>
</dbReference>
<protein>
    <submittedName>
        <fullName evidence="2">Acetyltransferase</fullName>
    </submittedName>
</protein>
<dbReference type="Gene3D" id="3.40.630.30">
    <property type="match status" value="1"/>
</dbReference>
<sequence length="185" mass="21593">MKGDIFRSVRIRLCAPRTGDEKEVSTWYDDAFYLRSVDTEPAYPFSEEKIEKEIKGAENTFYFHIRTLEDDRLIGFATLHSLEWNNQLATLAIGIGNKKDRGQGFGDEALKLIMRYAFMELNLFRLSLEVISYNSNAINLYLRNGFIKEGVIRKAVYRDNQRHDRIVMGVLRHDWLKANNYEAVT</sequence>
<gene>
    <name evidence="2" type="ORF">SB6408_00336</name>
</gene>